<dbReference type="CDD" id="cd17657">
    <property type="entry name" value="CDC14_N"/>
    <property type="match status" value="1"/>
</dbReference>
<dbReference type="CDD" id="cd14499">
    <property type="entry name" value="CDC14_C"/>
    <property type="match status" value="1"/>
</dbReference>
<dbReference type="InterPro" id="IPR029021">
    <property type="entry name" value="Prot-tyrosine_phosphatase-like"/>
</dbReference>
<dbReference type="InterPro" id="IPR050561">
    <property type="entry name" value="PTP"/>
</dbReference>
<keyword evidence="8" id="KW-1185">Reference proteome</keyword>
<dbReference type="AlphaFoldDB" id="A0A443SUI2"/>
<dbReference type="PROSITE" id="PS50054">
    <property type="entry name" value="TYR_PHOSPHATASE_DUAL"/>
    <property type="match status" value="1"/>
</dbReference>
<evidence type="ECO:0000313" key="7">
    <source>
        <dbReference type="EMBL" id="RWS31169.1"/>
    </source>
</evidence>
<dbReference type="Pfam" id="PF14671">
    <property type="entry name" value="DSPn"/>
    <property type="match status" value="1"/>
</dbReference>
<dbReference type="SMART" id="SM00404">
    <property type="entry name" value="PTPc_motif"/>
    <property type="match status" value="1"/>
</dbReference>
<dbReference type="SMART" id="SM00195">
    <property type="entry name" value="DSPc"/>
    <property type="match status" value="1"/>
</dbReference>
<dbReference type="VEuPathDB" id="VectorBase:LDEU000869"/>
<dbReference type="SUPFAM" id="SSF52799">
    <property type="entry name" value="(Phosphotyrosine protein) phosphatases II"/>
    <property type="match status" value="2"/>
</dbReference>
<evidence type="ECO:0000256" key="2">
    <source>
        <dbReference type="ARBA" id="ARBA00013064"/>
    </source>
</evidence>
<evidence type="ECO:0000313" key="8">
    <source>
        <dbReference type="Proteomes" id="UP000288716"/>
    </source>
</evidence>
<accession>A0A443SUI2</accession>
<reference evidence="7 8" key="1">
    <citation type="journal article" date="2018" name="Gigascience">
        <title>Genomes of trombidid mites reveal novel predicted allergens and laterally-transferred genes associated with secondary metabolism.</title>
        <authorList>
            <person name="Dong X."/>
            <person name="Chaisiri K."/>
            <person name="Xia D."/>
            <person name="Armstrong S.D."/>
            <person name="Fang Y."/>
            <person name="Donnelly M.J."/>
            <person name="Kadowaki T."/>
            <person name="McGarry J.W."/>
            <person name="Darby A.C."/>
            <person name="Makepeace B.L."/>
        </authorList>
    </citation>
    <scope>NUCLEOTIDE SEQUENCE [LARGE SCALE GENOMIC DNA]</scope>
    <source>
        <strain evidence="7">UoL-UT</strain>
    </source>
</reference>
<sequence length="457" mass="52229">MHYFCDANNKLMMNAILFRFDSDFGPLNLALLYKYCCKINDIFKIVHFTTNNSHKRVNAAFLIGSYATVYNALINSGSTFIPFRDAAFGPCTYHLFLLDCFKAVHKAASHKFLNFDNFDVDEYQYYEKVENGDLNWIIPGKMLAFCGPHPKARIENGYPLHSPESYFGYFRKHNVTTIVRLNKKIYDAKRFVDNGFEHKDLFFIDGSTPSDAIMRQFLEICENAKGAVAVHCKAGLGRTGTLIASYMMKHYRFTAAEAIAWTRICRPGSIIGYQQHWLEEKEAYLWLQGDIFVSTKNNNNRSKIELIDNGKLKTTTDKSVDINCNRGRKRDKVMINLANSGEATQGDYLNRIKALRRQPRSATSGTVQLNISKEDASVCRRSSSQPKSESYISPLKSLKQHTFIYNTRSKKKAANDELNRKTTETCVGDASNLKRTPRHIYECSVQEIQKSTVSTKR</sequence>
<gene>
    <name evidence="7" type="ORF">B4U80_09990</name>
</gene>
<dbReference type="PROSITE" id="PS50056">
    <property type="entry name" value="TYR_PHOSPHATASE_2"/>
    <property type="match status" value="1"/>
</dbReference>
<dbReference type="InterPro" id="IPR016130">
    <property type="entry name" value="Tyr_Pase_AS"/>
</dbReference>
<dbReference type="EMBL" id="NCKV01000252">
    <property type="protein sequence ID" value="RWS31169.1"/>
    <property type="molecule type" value="Genomic_DNA"/>
</dbReference>
<dbReference type="InterPro" id="IPR003595">
    <property type="entry name" value="Tyr_Pase_cat"/>
</dbReference>
<protein>
    <recommendedName>
        <fullName evidence="2">protein-tyrosine-phosphatase</fullName>
        <ecNumber evidence="2">3.1.3.48</ecNumber>
    </recommendedName>
</protein>
<dbReference type="InterPro" id="IPR020422">
    <property type="entry name" value="TYR_PHOSPHATASE_DUAL_dom"/>
</dbReference>
<keyword evidence="4" id="KW-0904">Protein phosphatase</keyword>
<dbReference type="STRING" id="299467.A0A443SUI2"/>
<comment type="similarity">
    <text evidence="1">Belongs to the protein-tyrosine phosphatase family. Non-receptor class CDC14 subfamily.</text>
</comment>
<feature type="domain" description="Tyrosine specific protein phosphatases" evidence="6">
    <location>
        <begin position="215"/>
        <end position="277"/>
    </location>
</feature>
<dbReference type="EC" id="3.1.3.48" evidence="2"/>
<dbReference type="Gene3D" id="3.90.190.10">
    <property type="entry name" value="Protein tyrosine phosphatase superfamily"/>
    <property type="match status" value="2"/>
</dbReference>
<dbReference type="PANTHER" id="PTHR23339">
    <property type="entry name" value="TYROSINE SPECIFIC PROTEIN PHOSPHATASE AND DUAL SPECIFICITY PROTEIN PHOSPHATASE"/>
    <property type="match status" value="1"/>
</dbReference>
<dbReference type="GO" id="GO:0004725">
    <property type="term" value="F:protein tyrosine phosphatase activity"/>
    <property type="evidence" value="ECO:0007669"/>
    <property type="project" value="UniProtKB-EC"/>
</dbReference>
<dbReference type="PROSITE" id="PS00383">
    <property type="entry name" value="TYR_PHOSPHATASE_1"/>
    <property type="match status" value="1"/>
</dbReference>
<feature type="domain" description="Tyrosine-protein phosphatase" evidence="5">
    <location>
        <begin position="132"/>
        <end position="289"/>
    </location>
</feature>
<dbReference type="Proteomes" id="UP000288716">
    <property type="component" value="Unassembled WGS sequence"/>
</dbReference>
<dbReference type="Pfam" id="PF22785">
    <property type="entry name" value="Tc-R-P"/>
    <property type="match status" value="1"/>
</dbReference>
<proteinExistence type="inferred from homology"/>
<name>A0A443SUI2_9ACAR</name>
<evidence type="ECO:0000259" key="5">
    <source>
        <dbReference type="PROSITE" id="PS50054"/>
    </source>
</evidence>
<dbReference type="InterPro" id="IPR044506">
    <property type="entry name" value="CDC14_C"/>
</dbReference>
<evidence type="ECO:0000256" key="3">
    <source>
        <dbReference type="ARBA" id="ARBA00022801"/>
    </source>
</evidence>
<dbReference type="OrthoDB" id="266663at2759"/>
<keyword evidence="3" id="KW-0378">Hydrolase</keyword>
<dbReference type="InterPro" id="IPR000387">
    <property type="entry name" value="Tyr_Pase_dom"/>
</dbReference>
<comment type="caution">
    <text evidence="7">The sequence shown here is derived from an EMBL/GenBank/DDBJ whole genome shotgun (WGS) entry which is preliminary data.</text>
</comment>
<organism evidence="7 8">
    <name type="scientific">Leptotrombidium deliense</name>
    <dbReference type="NCBI Taxonomy" id="299467"/>
    <lineage>
        <taxon>Eukaryota</taxon>
        <taxon>Metazoa</taxon>
        <taxon>Ecdysozoa</taxon>
        <taxon>Arthropoda</taxon>
        <taxon>Chelicerata</taxon>
        <taxon>Arachnida</taxon>
        <taxon>Acari</taxon>
        <taxon>Acariformes</taxon>
        <taxon>Trombidiformes</taxon>
        <taxon>Prostigmata</taxon>
        <taxon>Anystina</taxon>
        <taxon>Parasitengona</taxon>
        <taxon>Trombiculoidea</taxon>
        <taxon>Trombiculidae</taxon>
        <taxon>Leptotrombidium</taxon>
    </lineage>
</organism>
<evidence type="ECO:0000256" key="4">
    <source>
        <dbReference type="ARBA" id="ARBA00022912"/>
    </source>
</evidence>
<evidence type="ECO:0000256" key="1">
    <source>
        <dbReference type="ARBA" id="ARBA00007315"/>
    </source>
</evidence>
<dbReference type="InterPro" id="IPR029260">
    <property type="entry name" value="DSPn"/>
</dbReference>
<evidence type="ECO:0000259" key="6">
    <source>
        <dbReference type="PROSITE" id="PS50056"/>
    </source>
</evidence>
<dbReference type="FunFam" id="3.90.190.10:FF:000006">
    <property type="entry name" value="Dual specificity protein phosphatase CDC14B"/>
    <property type="match status" value="1"/>
</dbReference>